<dbReference type="InterPro" id="IPR002881">
    <property type="entry name" value="DUF58"/>
</dbReference>
<name>A0A0K8MYC8_9CHLR</name>
<reference evidence="2" key="1">
    <citation type="submission" date="2015-07" db="EMBL/GenBank/DDBJ databases">
        <title>Draft Genome Sequences of Anaerolinea thermolimosa IMO-1, Bellilinea caldifistulae GOMI-1, Leptolinea tardivitalis YMTK-2, Levilinea saccharolytica KIBI-1,Longilinea arvoryzae KOME-1, Previously Described as Members of the Anaerolineaceae (Chloroflexi).</title>
        <authorList>
            <person name="Sekiguchi Y."/>
            <person name="Ohashi A."/>
            <person name="Matsuura N."/>
            <person name="Tourlousse M.D."/>
        </authorList>
    </citation>
    <scope>NUCLEOTIDE SEQUENCE [LARGE SCALE GENOMIC DNA]</scope>
    <source>
        <strain evidence="2">KOME-1</strain>
    </source>
</reference>
<dbReference type="EMBL" id="DF967973">
    <property type="protein sequence ID" value="GAP16046.1"/>
    <property type="molecule type" value="Genomic_DNA"/>
</dbReference>
<sequence>MFTFRFRIGSGLRRWWIGLTRFEFADHQARIRLRQRLPLAAGLLALIWHLVLPSEQAVLLVTAWLGLMLSSYLWARQMARRVSGSRRLLSSALQVGDELEEQVSLRNTSGLPVLAAEFIDRSDLPGHSVAGVRAVEGDGHADWKAAVVCTRRGLFTLGPWELHLSDPFGIFTVEQVYPQRSEVLVYPPLAPLPPALLPRGRTRGDQRPLRRMLGADTVAAASARAYLPGDPLRFIHWPTTARKGALYTRIFDPEAISAVWLIADLHSGASDSATMETMAVLLASLADQLLRGRLAVGLLALGLRPQVLPPRNGLTALGPLLRALAQIEADAPQPLEDTLLRAGEMISQRSLYLLITPDISPRWMPALQGLARRPGGQSGQVVLLDATPSDVKSAAPALADLLRRQGFPADVVRREDVRPISGAYGALRRWEYITLGTGRAVVRQRPRDVAGMPR</sequence>
<accession>A0A0K8MYC8</accession>
<gene>
    <name evidence="2" type="ORF">LARV_03842</name>
</gene>
<proteinExistence type="predicted"/>
<dbReference type="PANTHER" id="PTHR34351:SF2">
    <property type="entry name" value="DUF58 DOMAIN-CONTAINING PROTEIN"/>
    <property type="match status" value="1"/>
</dbReference>
<dbReference type="STRING" id="360412.LARV_03842"/>
<dbReference type="Proteomes" id="UP000055060">
    <property type="component" value="Unassembled WGS sequence"/>
</dbReference>
<keyword evidence="3" id="KW-1185">Reference proteome</keyword>
<protein>
    <submittedName>
        <fullName evidence="2">Uncharacterized conserved protein</fullName>
    </submittedName>
</protein>
<evidence type="ECO:0000313" key="3">
    <source>
        <dbReference type="Proteomes" id="UP000055060"/>
    </source>
</evidence>
<feature type="domain" description="DUF58" evidence="1">
    <location>
        <begin position="223"/>
        <end position="373"/>
    </location>
</feature>
<dbReference type="AlphaFoldDB" id="A0A0K8MYC8"/>
<evidence type="ECO:0000259" key="1">
    <source>
        <dbReference type="Pfam" id="PF01882"/>
    </source>
</evidence>
<dbReference type="PANTHER" id="PTHR34351">
    <property type="entry name" value="SLR1927 PROTEIN-RELATED"/>
    <property type="match status" value="1"/>
</dbReference>
<dbReference type="Pfam" id="PF01882">
    <property type="entry name" value="DUF58"/>
    <property type="match status" value="1"/>
</dbReference>
<evidence type="ECO:0000313" key="2">
    <source>
        <dbReference type="EMBL" id="GAP16046.1"/>
    </source>
</evidence>
<organism evidence="2">
    <name type="scientific">Longilinea arvoryzae</name>
    <dbReference type="NCBI Taxonomy" id="360412"/>
    <lineage>
        <taxon>Bacteria</taxon>
        <taxon>Bacillati</taxon>
        <taxon>Chloroflexota</taxon>
        <taxon>Anaerolineae</taxon>
        <taxon>Anaerolineales</taxon>
        <taxon>Anaerolineaceae</taxon>
        <taxon>Longilinea</taxon>
    </lineage>
</organism>